<dbReference type="Gene3D" id="3.40.50.11670">
    <property type="entry name" value="DNA replication regulator HobA"/>
    <property type="match status" value="1"/>
</dbReference>
<comment type="caution">
    <text evidence="1">The sequence shown here is derived from an EMBL/GenBank/DDBJ whole genome shotgun (WGS) entry which is preliminary data.</text>
</comment>
<evidence type="ECO:0000313" key="1">
    <source>
        <dbReference type="EMBL" id="PZT47756.1"/>
    </source>
</evidence>
<dbReference type="InterPro" id="IPR038381">
    <property type="entry name" value="HobA_sf"/>
</dbReference>
<dbReference type="AlphaFoldDB" id="A0A2W6NK45"/>
<dbReference type="EMBL" id="NBIU01000022">
    <property type="protein sequence ID" value="PZT47756.1"/>
    <property type="molecule type" value="Genomic_DNA"/>
</dbReference>
<dbReference type="Proteomes" id="UP000249746">
    <property type="component" value="Unassembled WGS sequence"/>
</dbReference>
<accession>A0A2W6NK45</accession>
<proteinExistence type="predicted"/>
<dbReference type="InterPro" id="IPR021011">
    <property type="entry name" value="HobA"/>
</dbReference>
<dbReference type="OrthoDB" id="5329076at2"/>
<organism evidence="1 2">
    <name type="scientific">Helicobacter valdiviensis</name>
    <dbReference type="NCBI Taxonomy" id="1458358"/>
    <lineage>
        <taxon>Bacteria</taxon>
        <taxon>Pseudomonadati</taxon>
        <taxon>Campylobacterota</taxon>
        <taxon>Epsilonproteobacteria</taxon>
        <taxon>Campylobacterales</taxon>
        <taxon>Helicobacteraceae</taxon>
        <taxon>Helicobacter</taxon>
    </lineage>
</organism>
<name>A0A2W6NK45_9HELI</name>
<gene>
    <name evidence="1" type="ORF">B6S12_07460</name>
</gene>
<sequence length="181" mass="21258">MLNLTDWSTKNIRQDESHPTWLEERKYEWIPLLKGVMFRLFAGEALILVTDRERDWFANYVAYSVNKTSSRPYLPILSINALFPQIDKAKEEELEIALINDYLDNLFAKRCFFWYVGKNNSARAKLALSREGGFLWIFDEEMQNSFTLQSSDNLVDIKLMQLYRIFNQTLEAVLLGKVSLD</sequence>
<reference evidence="1 2" key="1">
    <citation type="submission" date="2017-03" db="EMBL/GenBank/DDBJ databases">
        <title>Genomic and clinical evidence uncovers the enterohepatic species Helicobacter valdiviensis as a potential human intestinal pathogen.</title>
        <authorList>
            <person name="Fresia P."/>
            <person name="Jara R."/>
            <person name="Sierra R."/>
            <person name="Ferres I."/>
            <person name="Greif G."/>
            <person name="Iraola G."/>
            <person name="Collado L."/>
        </authorList>
    </citation>
    <scope>NUCLEOTIDE SEQUENCE [LARGE SCALE GENOMIC DNA]</scope>
    <source>
        <strain evidence="1 2">WBE14</strain>
    </source>
</reference>
<protein>
    <recommendedName>
        <fullName evidence="3">DnaA initiator-associating factor for replication initiation HobA</fullName>
    </recommendedName>
</protein>
<dbReference type="RefSeq" id="WP_111230175.1">
    <property type="nucleotide sequence ID" value="NZ_NBIU01000022.1"/>
</dbReference>
<dbReference type="Pfam" id="PF12163">
    <property type="entry name" value="HobA"/>
    <property type="match status" value="1"/>
</dbReference>
<keyword evidence="2" id="KW-1185">Reference proteome</keyword>
<evidence type="ECO:0000313" key="2">
    <source>
        <dbReference type="Proteomes" id="UP000249746"/>
    </source>
</evidence>
<evidence type="ECO:0008006" key="3">
    <source>
        <dbReference type="Google" id="ProtNLM"/>
    </source>
</evidence>